<proteinExistence type="predicted"/>
<accession>A0ABR1DV46</accession>
<protein>
    <submittedName>
        <fullName evidence="1">Uncharacterized protein</fullName>
    </submittedName>
</protein>
<keyword evidence="2" id="KW-1185">Reference proteome</keyword>
<comment type="caution">
    <text evidence="1">The sequence shown here is derived from an EMBL/GenBank/DDBJ whole genome shotgun (WGS) entry which is preliminary data.</text>
</comment>
<name>A0ABR1DV46_NECAM</name>
<reference evidence="1 2" key="1">
    <citation type="submission" date="2023-08" db="EMBL/GenBank/DDBJ databases">
        <title>A Necator americanus chromosomal reference genome.</title>
        <authorList>
            <person name="Ilik V."/>
            <person name="Petrzelkova K.J."/>
            <person name="Pardy F."/>
            <person name="Fuh T."/>
            <person name="Niatou-Singa F.S."/>
            <person name="Gouil Q."/>
            <person name="Baker L."/>
            <person name="Ritchie M.E."/>
            <person name="Jex A.R."/>
            <person name="Gazzola D."/>
            <person name="Li H."/>
            <person name="Toshio Fujiwara R."/>
            <person name="Zhan B."/>
            <person name="Aroian R.V."/>
            <person name="Pafco B."/>
            <person name="Schwarz E.M."/>
        </authorList>
    </citation>
    <scope>NUCLEOTIDE SEQUENCE [LARGE SCALE GENOMIC DNA]</scope>
    <source>
        <strain evidence="1 2">Aroian</strain>
        <tissue evidence="1">Whole animal</tissue>
    </source>
</reference>
<organism evidence="1 2">
    <name type="scientific">Necator americanus</name>
    <name type="common">Human hookworm</name>
    <dbReference type="NCBI Taxonomy" id="51031"/>
    <lineage>
        <taxon>Eukaryota</taxon>
        <taxon>Metazoa</taxon>
        <taxon>Ecdysozoa</taxon>
        <taxon>Nematoda</taxon>
        <taxon>Chromadorea</taxon>
        <taxon>Rhabditida</taxon>
        <taxon>Rhabditina</taxon>
        <taxon>Rhabditomorpha</taxon>
        <taxon>Strongyloidea</taxon>
        <taxon>Ancylostomatidae</taxon>
        <taxon>Bunostominae</taxon>
        <taxon>Necator</taxon>
    </lineage>
</organism>
<evidence type="ECO:0000313" key="1">
    <source>
        <dbReference type="EMBL" id="KAK6754303.1"/>
    </source>
</evidence>
<dbReference type="EMBL" id="JAVFWL010000005">
    <property type="protein sequence ID" value="KAK6754303.1"/>
    <property type="molecule type" value="Genomic_DNA"/>
</dbReference>
<evidence type="ECO:0000313" key="2">
    <source>
        <dbReference type="Proteomes" id="UP001303046"/>
    </source>
</evidence>
<gene>
    <name evidence="1" type="primary">Necator_chrV.g18144</name>
    <name evidence="1" type="ORF">RB195_013353</name>
</gene>
<sequence>MSIGSHDHVSADEAAVLSSQTILLAEVTSSAGNTYEITCHVKLWLVLNSTIPFLEQCREAEQECAVNVIVLKDADSKDEAKDDDSEALALELASSTSVALLALKMMSVATSYAPNAYSQLRSNIAFGKSRAATGG</sequence>
<dbReference type="Proteomes" id="UP001303046">
    <property type="component" value="Unassembled WGS sequence"/>
</dbReference>